<sequence length="171" mass="19850">MEKSQRWSYVKDKAIVSNLAEQEWENSMDGEEEDVGDEDKRKRVMERARGTNTDRPSSINADTKSVKFMQRHLLQLFQAPSNVFVNNAAGFMSYQSLMKLKEVAGCRVLYKLMTMNRMRLAEHNERIRKVSGDSFGERSGRRGFSCQLIQTQERNKVDMKLPMADTSFKRP</sequence>
<protein>
    <submittedName>
        <fullName evidence="2">Uncharacterized protein</fullName>
    </submittedName>
</protein>
<evidence type="ECO:0000256" key="1">
    <source>
        <dbReference type="SAM" id="MobiDB-lite"/>
    </source>
</evidence>
<comment type="caution">
    <text evidence="2">The sequence shown here is derived from an EMBL/GenBank/DDBJ whole genome shotgun (WGS) entry which is preliminary data.</text>
</comment>
<organism evidence="2 3">
    <name type="scientific">Brassica napus</name>
    <name type="common">Rape</name>
    <dbReference type="NCBI Taxonomy" id="3708"/>
    <lineage>
        <taxon>Eukaryota</taxon>
        <taxon>Viridiplantae</taxon>
        <taxon>Streptophyta</taxon>
        <taxon>Embryophyta</taxon>
        <taxon>Tracheophyta</taxon>
        <taxon>Spermatophyta</taxon>
        <taxon>Magnoliopsida</taxon>
        <taxon>eudicotyledons</taxon>
        <taxon>Gunneridae</taxon>
        <taxon>Pentapetalae</taxon>
        <taxon>rosids</taxon>
        <taxon>malvids</taxon>
        <taxon>Brassicales</taxon>
        <taxon>Brassicaceae</taxon>
        <taxon>Brassiceae</taxon>
        <taxon>Brassica</taxon>
    </lineage>
</organism>
<evidence type="ECO:0000313" key="3">
    <source>
        <dbReference type="Proteomes" id="UP000824890"/>
    </source>
</evidence>
<gene>
    <name evidence="2" type="ORF">HID58_088301</name>
</gene>
<feature type="region of interest" description="Disordered" evidence="1">
    <location>
        <begin position="21"/>
        <end position="60"/>
    </location>
</feature>
<keyword evidence="3" id="KW-1185">Reference proteome</keyword>
<proteinExistence type="predicted"/>
<feature type="compositionally biased region" description="Acidic residues" evidence="1">
    <location>
        <begin position="22"/>
        <end position="37"/>
    </location>
</feature>
<feature type="compositionally biased region" description="Basic and acidic residues" evidence="1">
    <location>
        <begin position="38"/>
        <end position="49"/>
    </location>
</feature>
<name>A0ABQ7XYT4_BRANA</name>
<reference evidence="2 3" key="1">
    <citation type="submission" date="2021-05" db="EMBL/GenBank/DDBJ databases">
        <title>Genome Assembly of Synthetic Allotetraploid Brassica napus Reveals Homoeologous Exchanges between Subgenomes.</title>
        <authorList>
            <person name="Davis J.T."/>
        </authorList>
    </citation>
    <scope>NUCLEOTIDE SEQUENCE [LARGE SCALE GENOMIC DNA]</scope>
    <source>
        <strain evidence="3">cv. Da-Ae</strain>
        <tissue evidence="2">Seedling</tissue>
    </source>
</reference>
<feature type="compositionally biased region" description="Polar residues" evidence="1">
    <location>
        <begin position="50"/>
        <end position="60"/>
    </location>
</feature>
<accession>A0ABQ7XYT4</accession>
<evidence type="ECO:0000313" key="2">
    <source>
        <dbReference type="EMBL" id="KAH0860040.1"/>
    </source>
</evidence>
<dbReference type="EMBL" id="JAGKQM010000019">
    <property type="protein sequence ID" value="KAH0860040.1"/>
    <property type="molecule type" value="Genomic_DNA"/>
</dbReference>
<dbReference type="Proteomes" id="UP000824890">
    <property type="component" value="Unassembled WGS sequence"/>
</dbReference>